<proteinExistence type="predicted"/>
<evidence type="ECO:0000256" key="6">
    <source>
        <dbReference type="ARBA" id="ARBA00023065"/>
    </source>
</evidence>
<keyword evidence="2" id="KW-0813">Transport</keyword>
<evidence type="ECO:0000256" key="1">
    <source>
        <dbReference type="ARBA" id="ARBA00004651"/>
    </source>
</evidence>
<keyword evidence="5 8" id="KW-1133">Transmembrane helix</keyword>
<feature type="transmembrane region" description="Helical" evidence="8">
    <location>
        <begin position="419"/>
        <end position="439"/>
    </location>
</feature>
<feature type="transmembrane region" description="Helical" evidence="8">
    <location>
        <begin position="359"/>
        <end position="383"/>
    </location>
</feature>
<comment type="subcellular location">
    <subcellularLocation>
        <location evidence="1">Cell membrane</location>
        <topology evidence="1">Multi-pass membrane protein</topology>
    </subcellularLocation>
</comment>
<name>A0AAJ1Q652_9LACT</name>
<sequence>MKQALIKLTPPQKIALSFLLVILSGSLLLSLPMSQLASSQANYLDHLFIAVSAVCVTGLWTQSIHDSYNILGQVIMMILIQIGGLGLMTIIGSIYHGLGQRIELKDQITASQALNRSSQQNLGEFLGRIVRYTAVIEGTGALLLSGFFVPRLGWGRGIFNAIFTAISAFCNAGFDLMSNDSLTNYSDSPLLLITIMILIVLGGIGFAVWFDVADQFQAYRQAKRGKKIGYYLRHLKTHTKLMVRATLALILLGALFVSLLEWHNPDTLGPFSNGHKLLVAFFESITMRTAGFSSIDYTKAHPVTLLYFIASMFIGGGSGGTAGGLKVTTFVLTLMLAMQEIRQSRFVSYDYHTIPTSTVRSAFVLFLIYISLLLSGSALLLAFEPDVNYLYLLFESISALATVGVSASLTPSLSTASHLVLIVLMYAGRIGPMTLLLSLHGRQRNKYDVEYSRTEIIIG</sequence>
<feature type="transmembrane region" description="Helical" evidence="8">
    <location>
        <begin position="12"/>
        <end position="31"/>
    </location>
</feature>
<evidence type="ECO:0000256" key="5">
    <source>
        <dbReference type="ARBA" id="ARBA00022989"/>
    </source>
</evidence>
<dbReference type="GO" id="GO:0005886">
    <property type="term" value="C:plasma membrane"/>
    <property type="evidence" value="ECO:0007669"/>
    <property type="project" value="UniProtKB-SubCell"/>
</dbReference>
<dbReference type="AlphaFoldDB" id="A0AAJ1Q652"/>
<evidence type="ECO:0000313" key="9">
    <source>
        <dbReference type="EMBL" id="MDK7187592.1"/>
    </source>
</evidence>
<dbReference type="GO" id="GO:0008324">
    <property type="term" value="F:monoatomic cation transmembrane transporter activity"/>
    <property type="evidence" value="ECO:0007669"/>
    <property type="project" value="InterPro"/>
</dbReference>
<feature type="transmembrane region" description="Helical" evidence="8">
    <location>
        <begin position="190"/>
        <end position="210"/>
    </location>
</feature>
<dbReference type="InterPro" id="IPR003445">
    <property type="entry name" value="Cat_transpt"/>
</dbReference>
<dbReference type="PANTHER" id="PTHR32024">
    <property type="entry name" value="TRK SYSTEM POTASSIUM UPTAKE PROTEIN TRKG-RELATED"/>
    <property type="match status" value="1"/>
</dbReference>
<dbReference type="EMBL" id="JASOOE010000011">
    <property type="protein sequence ID" value="MDK7187592.1"/>
    <property type="molecule type" value="Genomic_DNA"/>
</dbReference>
<accession>A0AAJ1Q652</accession>
<reference evidence="9" key="1">
    <citation type="submission" date="2023-05" db="EMBL/GenBank/DDBJ databases">
        <title>Cataloging the Phylogenetic Diversity of Human Bladder Bacteria.</title>
        <authorList>
            <person name="Du J."/>
        </authorList>
    </citation>
    <scope>NUCLEOTIDE SEQUENCE</scope>
    <source>
        <strain evidence="9">UMB1231</strain>
    </source>
</reference>
<feature type="transmembrane region" description="Helical" evidence="8">
    <location>
        <begin position="157"/>
        <end position="178"/>
    </location>
</feature>
<keyword evidence="6" id="KW-0406">Ion transport</keyword>
<evidence type="ECO:0000313" key="10">
    <source>
        <dbReference type="Proteomes" id="UP001229251"/>
    </source>
</evidence>
<gene>
    <name evidence="9" type="ORF">QP433_06325</name>
</gene>
<feature type="transmembrane region" description="Helical" evidence="8">
    <location>
        <begin position="305"/>
        <end position="338"/>
    </location>
</feature>
<evidence type="ECO:0000256" key="2">
    <source>
        <dbReference type="ARBA" id="ARBA00022448"/>
    </source>
</evidence>
<keyword evidence="7 8" id="KW-0472">Membrane</keyword>
<feature type="transmembrane region" description="Helical" evidence="8">
    <location>
        <begin position="241"/>
        <end position="260"/>
    </location>
</feature>
<dbReference type="GO" id="GO:0030001">
    <property type="term" value="P:metal ion transport"/>
    <property type="evidence" value="ECO:0007669"/>
    <property type="project" value="UniProtKB-ARBA"/>
</dbReference>
<dbReference type="RefSeq" id="WP_285066067.1">
    <property type="nucleotide sequence ID" value="NZ_JASOOE010000011.1"/>
</dbReference>
<evidence type="ECO:0000256" key="8">
    <source>
        <dbReference type="SAM" id="Phobius"/>
    </source>
</evidence>
<dbReference type="Pfam" id="PF02386">
    <property type="entry name" value="TrkH"/>
    <property type="match status" value="1"/>
</dbReference>
<feature type="transmembrane region" description="Helical" evidence="8">
    <location>
        <begin position="74"/>
        <end position="95"/>
    </location>
</feature>
<organism evidence="9 10">
    <name type="scientific">Facklamia hominis</name>
    <dbReference type="NCBI Taxonomy" id="178214"/>
    <lineage>
        <taxon>Bacteria</taxon>
        <taxon>Bacillati</taxon>
        <taxon>Bacillota</taxon>
        <taxon>Bacilli</taxon>
        <taxon>Lactobacillales</taxon>
        <taxon>Aerococcaceae</taxon>
        <taxon>Facklamia</taxon>
    </lineage>
</organism>
<feature type="transmembrane region" description="Helical" evidence="8">
    <location>
        <begin position="43"/>
        <end position="62"/>
    </location>
</feature>
<dbReference type="PANTHER" id="PTHR32024:SF1">
    <property type="entry name" value="KTR SYSTEM POTASSIUM UPTAKE PROTEIN B"/>
    <property type="match status" value="1"/>
</dbReference>
<protein>
    <submittedName>
        <fullName evidence="9">Potassium transporter TrkG</fullName>
    </submittedName>
</protein>
<keyword evidence="3" id="KW-1003">Cell membrane</keyword>
<evidence type="ECO:0000256" key="4">
    <source>
        <dbReference type="ARBA" id="ARBA00022692"/>
    </source>
</evidence>
<comment type="caution">
    <text evidence="9">The sequence shown here is derived from an EMBL/GenBank/DDBJ whole genome shotgun (WGS) entry which is preliminary data.</text>
</comment>
<dbReference type="Proteomes" id="UP001229251">
    <property type="component" value="Unassembled WGS sequence"/>
</dbReference>
<evidence type="ECO:0000256" key="7">
    <source>
        <dbReference type="ARBA" id="ARBA00023136"/>
    </source>
</evidence>
<keyword evidence="4 8" id="KW-0812">Transmembrane</keyword>
<evidence type="ECO:0000256" key="3">
    <source>
        <dbReference type="ARBA" id="ARBA00022475"/>
    </source>
</evidence>